<dbReference type="InterPro" id="IPR004919">
    <property type="entry name" value="GmrSD_N"/>
</dbReference>
<evidence type="ECO:0000313" key="2">
    <source>
        <dbReference type="EMBL" id="SYV97402.1"/>
    </source>
</evidence>
<dbReference type="KEGG" id="medw:NCTC10132_00767"/>
<accession>A0A3B0PKT6</accession>
<dbReference type="AlphaFoldDB" id="A0A3B0PKT6"/>
<dbReference type="Proteomes" id="UP000257559">
    <property type="component" value="Chromosome"/>
</dbReference>
<evidence type="ECO:0000259" key="1">
    <source>
        <dbReference type="Pfam" id="PF03235"/>
    </source>
</evidence>
<dbReference type="Pfam" id="PF03235">
    <property type="entry name" value="GmrSD_N"/>
    <property type="match status" value="1"/>
</dbReference>
<keyword evidence="3" id="KW-1185">Reference proteome</keyword>
<sequence>MPEKVKSKILNSYNFFKNSIQNSIIKNEFDLEKLLEAIGKLQIVSIILKHGEDDPQSIFECLNSTGKVLSQSDLVRNYILMNFSGKNQKELYKEYW</sequence>
<name>A0A3B0PKT6_9BACT</name>
<dbReference type="PANTHER" id="PTHR35149:SF2">
    <property type="entry name" value="DUF262 DOMAIN-CONTAINING PROTEIN"/>
    <property type="match status" value="1"/>
</dbReference>
<gene>
    <name evidence="2" type="ORF">NCTC10132_00767</name>
</gene>
<feature type="non-terminal residue" evidence="2">
    <location>
        <position position="96"/>
    </location>
</feature>
<evidence type="ECO:0000313" key="3">
    <source>
        <dbReference type="Proteomes" id="UP000257559"/>
    </source>
</evidence>
<feature type="domain" description="GmrSD restriction endonucleases N-terminal" evidence="1">
    <location>
        <begin position="6"/>
        <end position="79"/>
    </location>
</feature>
<organism evidence="2 3">
    <name type="scientific">Mycoplasmopsis edwardii</name>
    <dbReference type="NCBI Taxonomy" id="53558"/>
    <lineage>
        <taxon>Bacteria</taxon>
        <taxon>Bacillati</taxon>
        <taxon>Mycoplasmatota</taxon>
        <taxon>Mycoplasmoidales</taxon>
        <taxon>Metamycoplasmataceae</taxon>
        <taxon>Mycoplasmopsis</taxon>
    </lineage>
</organism>
<reference evidence="3" key="1">
    <citation type="submission" date="2018-06" db="EMBL/GenBank/DDBJ databases">
        <authorList>
            <consortium name="Pathogen Informatics"/>
        </authorList>
    </citation>
    <scope>NUCLEOTIDE SEQUENCE [LARGE SCALE GENOMIC DNA]</scope>
    <source>
        <strain evidence="3">NCTC10132</strain>
    </source>
</reference>
<protein>
    <submittedName>
        <fullName evidence="2">Uncharacterized conserved protein</fullName>
    </submittedName>
</protein>
<dbReference type="EMBL" id="LS991951">
    <property type="protein sequence ID" value="SYV97402.1"/>
    <property type="molecule type" value="Genomic_DNA"/>
</dbReference>
<proteinExistence type="predicted"/>
<dbReference type="PANTHER" id="PTHR35149">
    <property type="entry name" value="SLL5132 PROTEIN"/>
    <property type="match status" value="1"/>
</dbReference>